<keyword evidence="5 7" id="KW-0472">Membrane</keyword>
<evidence type="ECO:0000256" key="4">
    <source>
        <dbReference type="ARBA" id="ARBA00022989"/>
    </source>
</evidence>
<evidence type="ECO:0000256" key="1">
    <source>
        <dbReference type="ARBA" id="ARBA00004651"/>
    </source>
</evidence>
<feature type="transmembrane region" description="Helical" evidence="7">
    <location>
        <begin position="115"/>
        <end position="134"/>
    </location>
</feature>
<evidence type="ECO:0000256" key="3">
    <source>
        <dbReference type="ARBA" id="ARBA00022692"/>
    </source>
</evidence>
<proteinExistence type="predicted"/>
<dbReference type="Proteomes" id="UP000054624">
    <property type="component" value="Unassembled WGS sequence"/>
</dbReference>
<keyword evidence="6" id="KW-0175">Coiled coil</keyword>
<feature type="transmembrane region" description="Helical" evidence="7">
    <location>
        <begin position="92"/>
        <end position="109"/>
    </location>
</feature>
<dbReference type="Pfam" id="PF00482">
    <property type="entry name" value="T2SSF"/>
    <property type="match status" value="1"/>
</dbReference>
<evidence type="ECO:0000313" key="9">
    <source>
        <dbReference type="EMBL" id="SAK51069.1"/>
    </source>
</evidence>
<reference evidence="10" key="1">
    <citation type="submission" date="2016-01" db="EMBL/GenBank/DDBJ databases">
        <authorList>
            <person name="Peeters Charlotte."/>
        </authorList>
    </citation>
    <scope>NUCLEOTIDE SEQUENCE [LARGE SCALE GENOMIC DNA]</scope>
</reference>
<dbReference type="PANTHER" id="PTHR35007:SF1">
    <property type="entry name" value="PILUS ASSEMBLY PROTEIN"/>
    <property type="match status" value="1"/>
</dbReference>
<evidence type="ECO:0000313" key="10">
    <source>
        <dbReference type="Proteomes" id="UP000054624"/>
    </source>
</evidence>
<dbReference type="RefSeq" id="WP_061159483.1">
    <property type="nucleotide sequence ID" value="NZ_FCOI02000004.1"/>
</dbReference>
<keyword evidence="10" id="KW-1185">Reference proteome</keyword>
<feature type="coiled-coil region" evidence="6">
    <location>
        <begin position="229"/>
        <end position="256"/>
    </location>
</feature>
<keyword evidence="2" id="KW-1003">Cell membrane</keyword>
<dbReference type="InterPro" id="IPR018076">
    <property type="entry name" value="T2SS_GspF_dom"/>
</dbReference>
<keyword evidence="3 7" id="KW-0812">Transmembrane</keyword>
<organism evidence="9 10">
    <name type="scientific">Caballeronia temeraria</name>
    <dbReference type="NCBI Taxonomy" id="1777137"/>
    <lineage>
        <taxon>Bacteria</taxon>
        <taxon>Pseudomonadati</taxon>
        <taxon>Pseudomonadota</taxon>
        <taxon>Betaproteobacteria</taxon>
        <taxon>Burkholderiales</taxon>
        <taxon>Burkholderiaceae</taxon>
        <taxon>Caballeronia</taxon>
    </lineage>
</organism>
<evidence type="ECO:0000259" key="8">
    <source>
        <dbReference type="Pfam" id="PF00482"/>
    </source>
</evidence>
<feature type="transmembrane region" description="Helical" evidence="7">
    <location>
        <begin position="6"/>
        <end position="23"/>
    </location>
</feature>
<feature type="domain" description="Type II secretion system protein GspF" evidence="8">
    <location>
        <begin position="150"/>
        <end position="276"/>
    </location>
</feature>
<feature type="transmembrane region" description="Helical" evidence="7">
    <location>
        <begin position="297"/>
        <end position="314"/>
    </location>
</feature>
<comment type="subcellular location">
    <subcellularLocation>
        <location evidence="1">Cell membrane</location>
        <topology evidence="1">Multi-pass membrane protein</topology>
    </subcellularLocation>
</comment>
<feature type="transmembrane region" description="Helical" evidence="7">
    <location>
        <begin position="259"/>
        <end position="277"/>
    </location>
</feature>
<dbReference type="OrthoDB" id="597333at2"/>
<dbReference type="STRING" id="1777137.AWB76_01499"/>
<dbReference type="AlphaFoldDB" id="A0A158A023"/>
<sequence>MVRAVAFIAMFALLCAAAALMLWRRGTSTRERALTERFVDRQVQAPAPRQTPRAVASAPAAVPPKGTATGIARIRAAFDTLMSRAGIERPRALVGTSLGVAACAALWSAMRAGLIIGACIAALVFAAVYAWLVWRAQKRQQRIVRQLPPFLDGIVRLIVIGHSVPAAFQAALTSAEAPLSECLQRALPMLRTGAEIDHALGAVARMYRVRELELVGAVLRVSVKYGGRSDVMLDRMAALMRDLEQASRELVALSTETRLSAWVLGLLPILLGAMIIVTNPDYFNAMWSEPFGKRLVYVALALQMLGAWLLYRLARIRT</sequence>
<dbReference type="EMBL" id="FCOI02000004">
    <property type="protein sequence ID" value="SAK51069.1"/>
    <property type="molecule type" value="Genomic_DNA"/>
</dbReference>
<dbReference type="PANTHER" id="PTHR35007">
    <property type="entry name" value="INTEGRAL MEMBRANE PROTEIN-RELATED"/>
    <property type="match status" value="1"/>
</dbReference>
<evidence type="ECO:0000256" key="7">
    <source>
        <dbReference type="SAM" id="Phobius"/>
    </source>
</evidence>
<evidence type="ECO:0000256" key="2">
    <source>
        <dbReference type="ARBA" id="ARBA00022475"/>
    </source>
</evidence>
<keyword evidence="4 7" id="KW-1133">Transmembrane helix</keyword>
<evidence type="ECO:0000256" key="6">
    <source>
        <dbReference type="SAM" id="Coils"/>
    </source>
</evidence>
<protein>
    <submittedName>
        <fullName evidence="9">Pilus assembly protein</fullName>
    </submittedName>
</protein>
<dbReference type="GO" id="GO:0005886">
    <property type="term" value="C:plasma membrane"/>
    <property type="evidence" value="ECO:0007669"/>
    <property type="project" value="UniProtKB-SubCell"/>
</dbReference>
<evidence type="ECO:0000256" key="5">
    <source>
        <dbReference type="ARBA" id="ARBA00023136"/>
    </source>
</evidence>
<gene>
    <name evidence="9" type="ORF">AWB76_01499</name>
</gene>
<name>A0A158A023_9BURK</name>
<accession>A0A158A023</accession>